<dbReference type="Pfam" id="PF00768">
    <property type="entry name" value="Peptidase_S11"/>
    <property type="match status" value="1"/>
</dbReference>
<evidence type="ECO:0000256" key="8">
    <source>
        <dbReference type="ARBA" id="ARBA00022801"/>
    </source>
</evidence>
<organism evidence="17">
    <name type="scientific">Sedimenticola thiotaurini</name>
    <dbReference type="NCBI Taxonomy" id="1543721"/>
    <lineage>
        <taxon>Bacteria</taxon>
        <taxon>Pseudomonadati</taxon>
        <taxon>Pseudomonadota</taxon>
        <taxon>Gammaproteobacteria</taxon>
        <taxon>Chromatiales</taxon>
        <taxon>Sedimenticolaceae</taxon>
        <taxon>Sedimenticola</taxon>
    </lineage>
</organism>
<evidence type="ECO:0000256" key="9">
    <source>
        <dbReference type="ARBA" id="ARBA00022960"/>
    </source>
</evidence>
<dbReference type="EMBL" id="DRKP01000095">
    <property type="protein sequence ID" value="HEB96419.1"/>
    <property type="molecule type" value="Genomic_DNA"/>
</dbReference>
<sequence length="409" mass="45540">MWSSSRIPGSRPCGPHPCPDKRIRRPVFVHRIATLLRTLLPLGLLLAATAVHAAPVPAPPKIAASGYLLKDFDSGRILAEENADQRLEPASLTKLMTAYVVFQELRDGNIRLQDQVLVSKKAWRTPGSRMFIEVGKKVTVEDLLKGMIVQSGNDASVALAEYVAGSEDAFANLMNEKAAQLGMNDTHFVNATGLPDPEHYTTPRDILKVAAATIRDFPEMYRIYSVKEFTFNKIRQRNRNGLLWRDESVDGMKTGHTKAAGYCLVASARRNDMRLLSVVMGTASEDARLDATQALLNYGFRFYQTHRLYGAGEVLSRARVWKGEQEKVPLGLEQDLYVTIPRRQYKNLEAGMRVDPQLMAPIRKGQILGRVEVSLEGEPVTEVPLVALRAVAEGGLMQNLKDSVLLWFE</sequence>
<evidence type="ECO:0000256" key="3">
    <source>
        <dbReference type="ARBA" id="ARBA00007164"/>
    </source>
</evidence>
<dbReference type="InterPro" id="IPR012907">
    <property type="entry name" value="Peptidase_S11_C"/>
</dbReference>
<keyword evidence="9" id="KW-0133">Cell shape</keyword>
<evidence type="ECO:0000256" key="4">
    <source>
        <dbReference type="ARBA" id="ARBA00012448"/>
    </source>
</evidence>
<feature type="binding site" evidence="14">
    <location>
        <position position="253"/>
    </location>
    <ligand>
        <name>substrate</name>
    </ligand>
</feature>
<evidence type="ECO:0000256" key="5">
    <source>
        <dbReference type="ARBA" id="ARBA00022645"/>
    </source>
</evidence>
<keyword evidence="7" id="KW-0732">Signal</keyword>
<dbReference type="Proteomes" id="UP000886251">
    <property type="component" value="Unassembled WGS sequence"/>
</dbReference>
<accession>A0A831RP58</accession>
<evidence type="ECO:0000256" key="6">
    <source>
        <dbReference type="ARBA" id="ARBA00022670"/>
    </source>
</evidence>
<evidence type="ECO:0000256" key="1">
    <source>
        <dbReference type="ARBA" id="ARBA00003217"/>
    </source>
</evidence>
<evidence type="ECO:0000259" key="16">
    <source>
        <dbReference type="SMART" id="SM00936"/>
    </source>
</evidence>
<dbReference type="SUPFAM" id="SSF56601">
    <property type="entry name" value="beta-lactamase/transpeptidase-like"/>
    <property type="match status" value="1"/>
</dbReference>
<dbReference type="InterPro" id="IPR015956">
    <property type="entry name" value="Peniciliin-bd_prot_C_sf"/>
</dbReference>
<comment type="similarity">
    <text evidence="3 15">Belongs to the peptidase S11 family.</text>
</comment>
<keyword evidence="5 17" id="KW-0121">Carboxypeptidase</keyword>
<dbReference type="AlphaFoldDB" id="A0A831RP58"/>
<comment type="caution">
    <text evidence="17">The sequence shown here is derived from an EMBL/GenBank/DDBJ whole genome shotgun (WGS) entry which is preliminary data.</text>
</comment>
<keyword evidence="10" id="KW-0573">Peptidoglycan synthesis</keyword>
<feature type="domain" description="Peptidase S11 D-Ala-D-Ala carboxypeptidase A C-terminal" evidence="16">
    <location>
        <begin position="303"/>
        <end position="393"/>
    </location>
</feature>
<keyword evidence="8" id="KW-0378">Hydrolase</keyword>
<evidence type="ECO:0000256" key="7">
    <source>
        <dbReference type="ARBA" id="ARBA00022729"/>
    </source>
</evidence>
<dbReference type="InterPro" id="IPR001967">
    <property type="entry name" value="Peptidase_S11_N"/>
</dbReference>
<evidence type="ECO:0000313" key="17">
    <source>
        <dbReference type="EMBL" id="HEB96419.1"/>
    </source>
</evidence>
<dbReference type="Pfam" id="PF07943">
    <property type="entry name" value="PBP5_C"/>
    <property type="match status" value="1"/>
</dbReference>
<evidence type="ECO:0000256" key="13">
    <source>
        <dbReference type="PIRSR" id="PIRSR618044-1"/>
    </source>
</evidence>
<dbReference type="InterPro" id="IPR037167">
    <property type="entry name" value="Peptidase_S11_C_sf"/>
</dbReference>
<comment type="pathway">
    <text evidence="2">Cell wall biogenesis; peptidoglycan biosynthesis.</text>
</comment>
<evidence type="ECO:0000256" key="15">
    <source>
        <dbReference type="RuleBase" id="RU004016"/>
    </source>
</evidence>
<dbReference type="Gene3D" id="3.40.710.10">
    <property type="entry name" value="DD-peptidase/beta-lactamase superfamily"/>
    <property type="match status" value="1"/>
</dbReference>
<dbReference type="EC" id="3.4.16.4" evidence="4"/>
<evidence type="ECO:0000256" key="11">
    <source>
        <dbReference type="ARBA" id="ARBA00023316"/>
    </source>
</evidence>
<protein>
    <recommendedName>
        <fullName evidence="4">serine-type D-Ala-D-Ala carboxypeptidase</fullName>
        <ecNumber evidence="4">3.4.16.4</ecNumber>
    </recommendedName>
</protein>
<dbReference type="SMART" id="SM00936">
    <property type="entry name" value="PBP5_C"/>
    <property type="match status" value="1"/>
</dbReference>
<dbReference type="Gene3D" id="2.60.410.10">
    <property type="entry name" value="D-Ala-D-Ala carboxypeptidase, C-terminal domain"/>
    <property type="match status" value="1"/>
</dbReference>
<dbReference type="GO" id="GO:0071555">
    <property type="term" value="P:cell wall organization"/>
    <property type="evidence" value="ECO:0007669"/>
    <property type="project" value="UniProtKB-KW"/>
</dbReference>
<feature type="active site" evidence="13">
    <location>
        <position position="151"/>
    </location>
</feature>
<reference evidence="17" key="1">
    <citation type="journal article" date="2020" name="mSystems">
        <title>Genome- and Community-Level Interaction Insights into Carbon Utilization and Element Cycling Functions of Hydrothermarchaeota in Hydrothermal Sediment.</title>
        <authorList>
            <person name="Zhou Z."/>
            <person name="Liu Y."/>
            <person name="Xu W."/>
            <person name="Pan J."/>
            <person name="Luo Z.H."/>
            <person name="Li M."/>
        </authorList>
    </citation>
    <scope>NUCLEOTIDE SEQUENCE [LARGE SCALE GENOMIC DNA]</scope>
    <source>
        <strain evidence="17">HyVt-443</strain>
    </source>
</reference>
<gene>
    <name evidence="17" type="ORF">ENI96_08305</name>
</gene>
<keyword evidence="6" id="KW-0645">Protease</keyword>
<comment type="function">
    <text evidence="1">Removes C-terminal D-alanyl residues from sugar-peptide cell wall precursors.</text>
</comment>
<evidence type="ECO:0000256" key="2">
    <source>
        <dbReference type="ARBA" id="ARBA00004752"/>
    </source>
</evidence>
<feature type="active site" description="Acyl-ester intermediate" evidence="13">
    <location>
        <position position="91"/>
    </location>
</feature>
<evidence type="ECO:0000256" key="14">
    <source>
        <dbReference type="PIRSR" id="PIRSR618044-2"/>
    </source>
</evidence>
<dbReference type="GO" id="GO:0009002">
    <property type="term" value="F:serine-type D-Ala-D-Ala carboxypeptidase activity"/>
    <property type="evidence" value="ECO:0007669"/>
    <property type="project" value="UniProtKB-EC"/>
</dbReference>
<dbReference type="PRINTS" id="PR00725">
    <property type="entry name" value="DADACBPTASE1"/>
</dbReference>
<feature type="active site" description="Proton acceptor" evidence="13">
    <location>
        <position position="94"/>
    </location>
</feature>
<keyword evidence="11" id="KW-0961">Cell wall biogenesis/degradation</keyword>
<name>A0A831RP58_9GAMM</name>
<dbReference type="SUPFAM" id="SSF69189">
    <property type="entry name" value="Penicillin-binding protein associated domain"/>
    <property type="match status" value="1"/>
</dbReference>
<dbReference type="GO" id="GO:0009252">
    <property type="term" value="P:peptidoglycan biosynthetic process"/>
    <property type="evidence" value="ECO:0007669"/>
    <property type="project" value="UniProtKB-UniPathway"/>
</dbReference>
<proteinExistence type="inferred from homology"/>
<comment type="catalytic activity">
    <reaction evidence="12">
        <text>Preferential cleavage: (Ac)2-L-Lys-D-Ala-|-D-Ala. Also transpeptidation of peptidyl-alanyl moieties that are N-acyl substituents of D-alanine.</text>
        <dbReference type="EC" id="3.4.16.4"/>
    </reaction>
</comment>
<dbReference type="InterPro" id="IPR012338">
    <property type="entry name" value="Beta-lactam/transpept-like"/>
</dbReference>
<dbReference type="UniPathway" id="UPA00219"/>
<dbReference type="InterPro" id="IPR018044">
    <property type="entry name" value="Peptidase_S11"/>
</dbReference>
<evidence type="ECO:0000256" key="10">
    <source>
        <dbReference type="ARBA" id="ARBA00022984"/>
    </source>
</evidence>
<dbReference type="GO" id="GO:0006508">
    <property type="term" value="P:proteolysis"/>
    <property type="evidence" value="ECO:0007669"/>
    <property type="project" value="UniProtKB-KW"/>
</dbReference>
<dbReference type="GO" id="GO:0008360">
    <property type="term" value="P:regulation of cell shape"/>
    <property type="evidence" value="ECO:0007669"/>
    <property type="project" value="UniProtKB-KW"/>
</dbReference>
<dbReference type="PANTHER" id="PTHR21581">
    <property type="entry name" value="D-ALANYL-D-ALANINE CARBOXYPEPTIDASE"/>
    <property type="match status" value="1"/>
</dbReference>
<dbReference type="PANTHER" id="PTHR21581:SF6">
    <property type="entry name" value="TRAFFICKING PROTEIN PARTICLE COMPLEX SUBUNIT 12"/>
    <property type="match status" value="1"/>
</dbReference>
<evidence type="ECO:0000256" key="12">
    <source>
        <dbReference type="ARBA" id="ARBA00034000"/>
    </source>
</evidence>